<feature type="transmembrane region" description="Helical" evidence="3">
    <location>
        <begin position="6"/>
        <end position="29"/>
    </location>
</feature>
<proteinExistence type="predicted"/>
<evidence type="ECO:0000256" key="2">
    <source>
        <dbReference type="ARBA" id="ARBA00022679"/>
    </source>
</evidence>
<dbReference type="SUPFAM" id="SSF48208">
    <property type="entry name" value="Six-hairpin glycosidases"/>
    <property type="match status" value="1"/>
</dbReference>
<dbReference type="InterPro" id="IPR012341">
    <property type="entry name" value="6hp_glycosidase-like_sf"/>
</dbReference>
<dbReference type="RefSeq" id="WP_242848048.1">
    <property type="nucleotide sequence ID" value="NZ_FNDZ01000006.1"/>
</dbReference>
<evidence type="ECO:0000259" key="4">
    <source>
        <dbReference type="Pfam" id="PF06165"/>
    </source>
</evidence>
<feature type="domain" description="Glycosyl hydrolase 94 supersandwich" evidence="4">
    <location>
        <begin position="2157"/>
        <end position="2423"/>
    </location>
</feature>
<feature type="domain" description="Glycosyl hydrolase 94 supersandwich" evidence="4">
    <location>
        <begin position="1638"/>
        <end position="1915"/>
    </location>
</feature>
<evidence type="ECO:0000256" key="3">
    <source>
        <dbReference type="SAM" id="Phobius"/>
    </source>
</evidence>
<dbReference type="Pfam" id="PF17167">
    <property type="entry name" value="Glyco_hydro_94"/>
    <property type="match status" value="1"/>
</dbReference>
<accession>A0A1G8QCW6</accession>
<keyword evidence="3" id="KW-0472">Membrane</keyword>
<dbReference type="PANTHER" id="PTHR37469:SF2">
    <property type="entry name" value="CELLOBIONIC ACID PHOSPHORYLASE"/>
    <property type="match status" value="1"/>
</dbReference>
<evidence type="ECO:0000259" key="6">
    <source>
        <dbReference type="Pfam" id="PF17167"/>
    </source>
</evidence>
<feature type="transmembrane region" description="Helical" evidence="3">
    <location>
        <begin position="872"/>
        <end position="894"/>
    </location>
</feature>
<dbReference type="InterPro" id="IPR037820">
    <property type="entry name" value="GH94N_NdvB"/>
</dbReference>
<feature type="transmembrane region" description="Helical" evidence="3">
    <location>
        <begin position="906"/>
        <end position="927"/>
    </location>
</feature>
<dbReference type="CDD" id="cd11756">
    <property type="entry name" value="GH94N_ChvB_NdvB_1_like"/>
    <property type="match status" value="1"/>
</dbReference>
<dbReference type="InterPro" id="IPR008928">
    <property type="entry name" value="6-hairpin_glycosidase_sf"/>
</dbReference>
<dbReference type="GO" id="GO:0005975">
    <property type="term" value="P:carbohydrate metabolic process"/>
    <property type="evidence" value="ECO:0007669"/>
    <property type="project" value="InterPro"/>
</dbReference>
<keyword evidence="1" id="KW-0328">Glycosyltransferase</keyword>
<dbReference type="InterPro" id="IPR010383">
    <property type="entry name" value="Glyco_hydrolase_94_b-supersand"/>
</dbReference>
<dbReference type="Proteomes" id="UP000183255">
    <property type="component" value="Unassembled WGS sequence"/>
</dbReference>
<dbReference type="GO" id="GO:0030246">
    <property type="term" value="F:carbohydrate binding"/>
    <property type="evidence" value="ECO:0007669"/>
    <property type="project" value="InterPro"/>
</dbReference>
<dbReference type="Gene3D" id="2.70.98.40">
    <property type="entry name" value="Glycoside hydrolase, family 65, N-terminal domain"/>
    <property type="match status" value="2"/>
</dbReference>
<dbReference type="SUPFAM" id="SSF74650">
    <property type="entry name" value="Galactose mutarotase-like"/>
    <property type="match status" value="2"/>
</dbReference>
<feature type="domain" description="Glycoamylase-like" evidence="5">
    <location>
        <begin position="1385"/>
        <end position="1597"/>
    </location>
</feature>
<dbReference type="Pfam" id="PF06165">
    <property type="entry name" value="GH94_b-supersand"/>
    <property type="match status" value="2"/>
</dbReference>
<feature type="transmembrane region" description="Helical" evidence="3">
    <location>
        <begin position="849"/>
        <end position="866"/>
    </location>
</feature>
<feature type="transmembrane region" description="Helical" evidence="3">
    <location>
        <begin position="998"/>
        <end position="1018"/>
    </location>
</feature>
<dbReference type="Gene3D" id="2.60.420.10">
    <property type="entry name" value="Maltose phosphorylase, domain 3"/>
    <property type="match status" value="1"/>
</dbReference>
<evidence type="ECO:0000256" key="1">
    <source>
        <dbReference type="ARBA" id="ARBA00022676"/>
    </source>
</evidence>
<keyword evidence="3" id="KW-0812">Transmembrane</keyword>
<keyword evidence="2" id="KW-0808">Transferase</keyword>
<evidence type="ECO:0000313" key="7">
    <source>
        <dbReference type="EMBL" id="SDJ02547.1"/>
    </source>
</evidence>
<sequence length="2943" mass="335448">MIRLDIDYRVILGALVLVVLVFLGVLYRIRRVRNIKVRDASLSVEELVEHAKSMSLEHSVVPQRSKRSWPISRMNDNFKYIQQTYMELNAEVTKKNSVPPAAEWLLDNFYVLEEQVNGLRRNMSKKSYFELPVLRKGPYQNVTRISVLMMELVSHTQGRIEEEVLLQYLDAYQSHNVLLEREIYAMPAMLKLALLENIRMVCEDIIETKKQWNLADEMVEEWALLDHTTSDEISALFEKGNKAVSSMIETPNSSFVEHLFYRLRRSGKSYSDVLRYIDGVLGRFDTSAELLAQKEHNAQAISTVGIGNCIISLKYLSGMNWTELFDAASNLEKILAQDPDGTYSLMDIQSRFYYKNTVEHIAKMFGVSELYIGKEALYLARRAFSSENPASADSENMNHTWHIGYYIIGDGLSLLEERQEREIKYFTRIRRRFVANQGAIYMLSIVLFTILLTLMAVSYSRTHADSSSIFFMILTAIAVIIPVSDIVISIANWIVNRVKKPAVFPRLELKEGVPDSMRTIVVIPAIIPDRKRVRELMENMENHYLGNREKNLFFALIGAFKDSDYETIDSDESIIEEASLRIMELNGKYSNGEKDIFYFYNRDRKLNEIDQTWTGWERKRGALMEFNELLLGSTDTSFSYSSNKFLPDNDIRYVITLDADTVLPLGMAKKMIGTMAHPLNSPVIDKEKGIVTKGYGLMQPRISFDSDSSNRSVFSRIYTGQEGLDPYASAISDVYQDLFGEGIFTGKGIYDLRVFQTVLKGTLPENAILSHDLLEGSFVRAALVSDLELIDSYPSKYNSFMARLHRWIRGDWQLVPWLFRSLHTMDHSTISNPLSVVSKWKIIDNLRRSLMAPSVMLLFIVGFTLLPGSGVFWFSLGILALGTPLGLSLMARIFREGLRPDTIKRYLPGFFGIKASVFQFLLSIMLLPYQAVKALNAITVTLARVFFTKKNLLEWVTSSDADKAQPNSLESYIRSMGASAASGLIIVILTYYFKPENLLLSSLLAVVWLSSPVIAYLISRDENNKYTRLNNEALLELRKTSRKTWRYFEEFSNAGNHDLAPDNFQEEPYRGIAHKTSPTNIGLGLMASLTARDMGYIGLLEATERISKTISTIEKMEKWNGHLYNWYDTRTLKPMRPMYVSTVDSGNLVCYLITLIEGLQDYMEKPLLDSSYARGITDTVIAGMEEHRELPQAVLTISSFEKQEVIEPTAWFRALKRFTEISHQSESSRKEWALKLRHQGDSLLKEMELFMPWVMASSLSNSQDTHVEMNPVFAKLMVLIGTNTPLHDLPELGKRIVDCCDQLLDELYESDLESMEGILDWLNEVKEAAIKSIQFTTEFIERYEKLISRISELSEGTIFKSLYSERRHLFYIGYNVEEMRLTNSYYDLLASEARQTSYLAIARGEVPPNHWFMLGRSLTVVDRFKGLVSWSGTMFEYLMPLLIMRSYKNTLLDETYSFAVKSQIKYGKQRQVPWGSSESAFGVIDINLDYQYKAIGVPWLGLKRGLAEDNVIAPYATVLALLVFPEEAYKNLTHLKAEGMEGSYGYYEALDYTLDHLEPGSHKKIIRSYMAHHQGMSLMALNNYLNDDIMQKRFGENPFVKSARLLLQEKVPQNFIFTKGSKEKIPVSKVKIYNEEISYREFSSPDFDLPKVHILSNGNYFVGLTDQGTGYSRTKDVDISRWREDPITENYGAFFYLKNIETDQIWSSAYAPLNKTPEKYEVIFTADKASYKRTDGEIETLTEIVVGSGDNAEVRRLKLKNNGGSPCIIQLTSYIELVGASHGSDVAHPAFSNLFIRTEYDHEHKVLLANRRRRSEQDRKLWIASIPVIEGETVSEIEYETDRLKFIGRNHHTGNPEVIERGKPLSNTVGSVLDPIFSLRTSIRIKPGEMARIFFVTVTAESREALMELVVKYGNAEACDASFRFALTRSQVEAKYLNIKAHDMELYQDMISDILFISPRRRIYEEKIKSSHLGQPTFWRYGISGDRPMVLLTMDKTDDVELLHELLKAHEYWRVKDLKVDLVILCKEEYSYINPLYALITEAVYSTQTQDFMNLHRDVFILKSSDMTSEEIDFFYANARMIFEGSRGKMRKQYSSFIRKALGEKSTSTTELGNRTEVRNARKSQNDIPMLVPNFETEDHEELLFYNGLGGFGENGKSYVIRLEHGKRTPLPWVNVIANPNFGFIVSESGGGYTWSDNSREFKISKWSNDAVGDEPSEIFYIGDESGNLWSGASLPIREEEPYTIEHGFGYSKFLHKSHGLDQELVQFVPVNDPVKISMFRFQNENLTPKIITVTFYMKPLLGVSTEETEMHLVSSQTSSGSLLIENPYNREFAGKVCFIDTSHEDRTVTGDRKEFFGRGGILSPDALVSPGLSGETGAGFNPCGAMQIEIRLEPKETKEFVFVMGIGNNREQADELAVKYKNLLNAKEALDQVKSFWHEKLGTIEVSTPDSAMNIMLNGWLQYQVISCRLYARSGFYQAGGAYGFRDQLQDTLALAATWPAIAKEQIIKHAGHQFEEGDVLHWWHEPSGKGTRTRISDDFLWLPYVTAEYISITGDFGILDSMAPYLEEDPLEDHENERYCQPRISTDKYSLYDHCLRALKNAMRFGVHKLPLMRGGDWNDGMNNIGIDGKGESVWLGWFLFDTLQKFIPIARKMGDALIADEFTDISADLKDAIESSAWDGSWYLRAFFDDGTPLGSAINTECKIDSLAQTWSVLSGAGDRDRSVKAMQSLENYLVMENEGVVKLLTPPFDSGNSNPGYIKGYLPGIRENGGQYTHAAAWTVAAFARLGEGEKAWNLLKLLNPIHHTRTEEGLMTYKTEPYVMAADVYSEYPHVGRGGWTWYTGSAGWMYKAGLENILGIYRQGDKLIFSPSIPGKWLEYCVRYRYLQTIYEIKFKNPNGLQTGVCEIYLDGNLEAENSIALMDDGFTHDVEVLMNGALQT</sequence>
<feature type="transmembrane region" description="Helical" evidence="3">
    <location>
        <begin position="469"/>
        <end position="495"/>
    </location>
</feature>
<dbReference type="SMART" id="SM01068">
    <property type="entry name" value="CBM_X"/>
    <property type="match status" value="2"/>
</dbReference>
<dbReference type="CDD" id="cd11753">
    <property type="entry name" value="GH94N_ChvB_NdvB_2_like"/>
    <property type="match status" value="1"/>
</dbReference>
<dbReference type="Pfam" id="PF10091">
    <property type="entry name" value="Glycoamylase"/>
    <property type="match status" value="1"/>
</dbReference>
<feature type="domain" description="Glycosyl hydrolase 94 catalytic" evidence="6">
    <location>
        <begin position="2437"/>
        <end position="2861"/>
    </location>
</feature>
<evidence type="ECO:0000313" key="8">
    <source>
        <dbReference type="Proteomes" id="UP000183255"/>
    </source>
</evidence>
<name>A0A1G8QCW6_9CLOT</name>
<feature type="transmembrane region" description="Helical" evidence="3">
    <location>
        <begin position="438"/>
        <end position="457"/>
    </location>
</feature>
<dbReference type="InterPro" id="IPR037824">
    <property type="entry name" value="GH94N_2_NdvB"/>
</dbReference>
<dbReference type="InterPro" id="IPR033432">
    <property type="entry name" value="GH94_catalytic"/>
</dbReference>
<dbReference type="GO" id="GO:0016757">
    <property type="term" value="F:glycosyltransferase activity"/>
    <property type="evidence" value="ECO:0007669"/>
    <property type="project" value="UniProtKB-KW"/>
</dbReference>
<gene>
    <name evidence="7" type="ORF">SAMN05421804_106106</name>
</gene>
<dbReference type="Gene3D" id="1.50.10.10">
    <property type="match status" value="1"/>
</dbReference>
<dbReference type="EMBL" id="FNDZ01000006">
    <property type="protein sequence ID" value="SDJ02547.1"/>
    <property type="molecule type" value="Genomic_DNA"/>
</dbReference>
<dbReference type="InterPro" id="IPR037018">
    <property type="entry name" value="GH65_N"/>
</dbReference>
<dbReference type="PANTHER" id="PTHR37469">
    <property type="entry name" value="CELLOBIONIC ACID PHOSPHORYLASE-RELATED"/>
    <property type="match status" value="1"/>
</dbReference>
<keyword evidence="3" id="KW-1133">Transmembrane helix</keyword>
<organism evidence="7 8">
    <name type="scientific">Proteiniclasticum ruminis</name>
    <dbReference type="NCBI Taxonomy" id="398199"/>
    <lineage>
        <taxon>Bacteria</taxon>
        <taxon>Bacillati</taxon>
        <taxon>Bacillota</taxon>
        <taxon>Clostridia</taxon>
        <taxon>Eubacteriales</taxon>
        <taxon>Clostridiaceae</taxon>
        <taxon>Proteiniclasticum</taxon>
    </lineage>
</organism>
<dbReference type="InterPro" id="IPR019282">
    <property type="entry name" value="Glycoamylase-like_cons_dom"/>
</dbReference>
<dbReference type="Gene3D" id="1.50.10.140">
    <property type="match status" value="2"/>
</dbReference>
<evidence type="ECO:0000259" key="5">
    <source>
        <dbReference type="Pfam" id="PF10091"/>
    </source>
</evidence>
<protein>
    <submittedName>
        <fullName evidence="7">Cellobiose phosphorylase</fullName>
    </submittedName>
</protein>
<dbReference type="InterPro" id="IPR011013">
    <property type="entry name" value="Gal_mutarotase_sf_dom"/>
</dbReference>
<feature type="transmembrane region" description="Helical" evidence="3">
    <location>
        <begin position="972"/>
        <end position="993"/>
    </location>
</feature>
<reference evidence="7 8" key="1">
    <citation type="submission" date="2016-10" db="EMBL/GenBank/DDBJ databases">
        <authorList>
            <person name="de Groot N.N."/>
        </authorList>
    </citation>
    <scope>NUCLEOTIDE SEQUENCE [LARGE SCALE GENOMIC DNA]</scope>
    <source>
        <strain evidence="7 8">CGMCC 1.5058</strain>
    </source>
</reference>
<dbReference type="InterPro" id="IPR052047">
    <property type="entry name" value="GH94_Enzymes"/>
</dbReference>